<dbReference type="EMBL" id="JNCA01000006">
    <property type="protein sequence ID" value="KDN56188.1"/>
    <property type="molecule type" value="Genomic_DNA"/>
</dbReference>
<dbReference type="STRING" id="1492738.FEM21_07400"/>
<feature type="domain" description="N-acetyltransferase" evidence="1">
    <location>
        <begin position="3"/>
        <end position="156"/>
    </location>
</feature>
<accession>A0A066WUD0</accession>
<proteinExistence type="predicted"/>
<evidence type="ECO:0000313" key="3">
    <source>
        <dbReference type="Proteomes" id="UP000027064"/>
    </source>
</evidence>
<name>A0A066WUD0_9FLAO</name>
<dbReference type="SUPFAM" id="SSF55729">
    <property type="entry name" value="Acyl-CoA N-acyltransferases (Nat)"/>
    <property type="match status" value="1"/>
</dbReference>
<dbReference type="eggNOG" id="COG1247">
    <property type="taxonomic scope" value="Bacteria"/>
</dbReference>
<sequence length="159" mass="18620">MELIIRAGILCELDEIQNLFSETITFVCHNDYNQNQIEAWKSSVENLERWQNLIQNQYFIVAELNNKIVGFASLDKGNYVDVLFVHKDFQRMGIAQKLFDKLENEAKRLKSFVLFSDVSKTAKAFFESNGFKVLLEQLQIRKNVEIVNYKMQKQLSTND</sequence>
<dbReference type="PATRIC" id="fig|1492738.3.peg.734"/>
<dbReference type="GO" id="GO:0016747">
    <property type="term" value="F:acyltransferase activity, transferring groups other than amino-acyl groups"/>
    <property type="evidence" value="ECO:0007669"/>
    <property type="project" value="InterPro"/>
</dbReference>
<dbReference type="InterPro" id="IPR000182">
    <property type="entry name" value="GNAT_dom"/>
</dbReference>
<dbReference type="Proteomes" id="UP000027064">
    <property type="component" value="Unassembled WGS sequence"/>
</dbReference>
<organism evidence="2 3">
    <name type="scientific">Flavobacterium seoulense</name>
    <dbReference type="NCBI Taxonomy" id="1492738"/>
    <lineage>
        <taxon>Bacteria</taxon>
        <taxon>Pseudomonadati</taxon>
        <taxon>Bacteroidota</taxon>
        <taxon>Flavobacteriia</taxon>
        <taxon>Flavobacteriales</taxon>
        <taxon>Flavobacteriaceae</taxon>
        <taxon>Flavobacterium</taxon>
    </lineage>
</organism>
<dbReference type="InterPro" id="IPR016181">
    <property type="entry name" value="Acyl_CoA_acyltransferase"/>
</dbReference>
<evidence type="ECO:0000313" key="2">
    <source>
        <dbReference type="EMBL" id="KDN56188.1"/>
    </source>
</evidence>
<keyword evidence="3" id="KW-1185">Reference proteome</keyword>
<dbReference type="Gene3D" id="3.40.630.30">
    <property type="match status" value="1"/>
</dbReference>
<protein>
    <recommendedName>
        <fullName evidence="1">N-acetyltransferase domain-containing protein</fullName>
    </recommendedName>
</protein>
<dbReference type="CDD" id="cd04301">
    <property type="entry name" value="NAT_SF"/>
    <property type="match status" value="1"/>
</dbReference>
<dbReference type="Pfam" id="PF13673">
    <property type="entry name" value="Acetyltransf_10"/>
    <property type="match status" value="1"/>
</dbReference>
<dbReference type="PROSITE" id="PS51186">
    <property type="entry name" value="GNAT"/>
    <property type="match status" value="1"/>
</dbReference>
<gene>
    <name evidence="2" type="ORF">FEM21_07400</name>
</gene>
<dbReference type="AlphaFoldDB" id="A0A066WUD0"/>
<reference evidence="2 3" key="1">
    <citation type="submission" date="2014-05" db="EMBL/GenBank/DDBJ databases">
        <title>Genome Sequence of Flavobacterium sp. EM1321.</title>
        <authorList>
            <person name="Shin S.-K."/>
            <person name="Yi H."/>
        </authorList>
    </citation>
    <scope>NUCLEOTIDE SEQUENCE [LARGE SCALE GENOMIC DNA]</scope>
    <source>
        <strain evidence="2 3">EM1321</strain>
    </source>
</reference>
<dbReference type="OrthoDB" id="424368at2"/>
<dbReference type="InterPro" id="IPR052564">
    <property type="entry name" value="N-acetyltrans/Recomb-assoc"/>
</dbReference>
<dbReference type="RefSeq" id="WP_035657921.1">
    <property type="nucleotide sequence ID" value="NZ_JNCA01000006.1"/>
</dbReference>
<dbReference type="PANTHER" id="PTHR43451:SF1">
    <property type="entry name" value="ACETYLTRANSFERASE"/>
    <property type="match status" value="1"/>
</dbReference>
<comment type="caution">
    <text evidence="2">The sequence shown here is derived from an EMBL/GenBank/DDBJ whole genome shotgun (WGS) entry which is preliminary data.</text>
</comment>
<dbReference type="PANTHER" id="PTHR43451">
    <property type="entry name" value="ACETYLTRANSFERASE (GNAT) FAMILY PROTEIN"/>
    <property type="match status" value="1"/>
</dbReference>
<evidence type="ECO:0000259" key="1">
    <source>
        <dbReference type="PROSITE" id="PS51186"/>
    </source>
</evidence>